<dbReference type="Pfam" id="PF00431">
    <property type="entry name" value="CUB"/>
    <property type="match status" value="2"/>
</dbReference>
<dbReference type="InterPro" id="IPR035914">
    <property type="entry name" value="Sperma_CUB_dom_sf"/>
</dbReference>
<dbReference type="NCBIfam" id="TIGR04183">
    <property type="entry name" value="Por_Secre_tail"/>
    <property type="match status" value="1"/>
</dbReference>
<dbReference type="SMART" id="SM00042">
    <property type="entry name" value="CUB"/>
    <property type="match status" value="3"/>
</dbReference>
<evidence type="ECO:0000256" key="1">
    <source>
        <dbReference type="ARBA" id="ARBA00022729"/>
    </source>
</evidence>
<feature type="domain" description="CUB" evidence="4">
    <location>
        <begin position="2164"/>
        <end position="2274"/>
    </location>
</feature>
<gene>
    <name evidence="5" type="ORF">ES692_01520</name>
</gene>
<evidence type="ECO:0000259" key="4">
    <source>
        <dbReference type="PROSITE" id="PS01180"/>
    </source>
</evidence>
<dbReference type="InterPro" id="IPR026444">
    <property type="entry name" value="Secre_tail"/>
</dbReference>
<evidence type="ECO:0000313" key="5">
    <source>
        <dbReference type="EMBL" id="TXE19964.1"/>
    </source>
</evidence>
<evidence type="ECO:0000313" key="6">
    <source>
        <dbReference type="Proteomes" id="UP000321938"/>
    </source>
</evidence>
<sequence length="2590" mass="274676">MFMSNFTQSGGRAKIWQSITNLSCCSIDFMTKRSTSMKALAFFMLFAFNVNSMFAQESERSTFFNRCLNDAPPGPSEADVANLYLNQCGDIPAEVVKSTFMDGNDCAWNVEYTYDIKCGEFEEQIKISYNGGDISTPVLNEGAVVPAGAQNLNVCFDNIPMGPSAASIAALYSDNCGDVVVNKSGTPSGSDCEWSVLYKYTIADTCGNMLADLDISYSGGDTEAPQLNKGASIPTGETGLNLCFSEKAQGPTVEDIAALFFDNCGTVNVTKDEQSKGTDCKWLATYTYTIQDDCLNFAESIVITYIGGDMDAPVITGVPEDITVNCIDEIPLPAKGEVFATDNCSSNVIPLATDDTSGLNGSCLGGVVVRTYTATDDCGRSVSEIQTITVLPTPESTLTTGVFPTNISCEDVAGFSAPDATYSNGVAQGACAVSGSIEADVNIDYTECGGTITVSYDGVDSCDRPLSAGPFTIIVDPAPMAAFDPIEDITITCDLANQYTADSLSYQNGASNEACLIEGEVAGELSGSYTECGGTLFVDWTYTDNCERTITAKKTITVLPAPAAQFDDVEDMTISCEEAGSFEAGSLSYTNGASNELCLIAGTVDGELSGTYTECGGTLFVNWTYSDDCGRTIETTQTITVESAPAASFDDVEDMTISCEEAGSFTAGSLSYTNGASNEACLIAGTVEGELSGTYTECGGTLFVDWTYTDNCERTITAKKAITVLPAPAAAFDDVEDMTISCDEAGSFEAGLLGYTNGASNEACVITGTVEGELSGTYTECGGTLFVDWTYTDNCERTITAKKTITVLPAPVAAFNDVEHMTVSCEEAGLIEAGSLSFTNGALNEACLISGTVEGVLSGEYSECGGLLFIDWTYTDDCGRTITAKQQIKVNPAPVATFYDVEGMTISCEEAGTFEAGVLGYTNGALNGACLIEGEVEGDLSGSYTECGGTLTVNYTYTDDCERTIEASQTITVEPATVAVFNDVEDISITCDLANQYIVTSLGYTNGASNGACEISGSVPGQLSGDYTECGGTLFVDWTYTDDCDRTITAKKTITVEPALVASFDEVQDMTISCEEAGSFTASPLSYSNGASNELCLIAGTVEGELSGDYTECGGTLFVDWTYTDECGRPINASQTITVEPAPAATFDDVDDMTISCDEAGSFEAGSLDYTNGASNEACIIEGTVLGELSGEYSECGGTLYIDWTYTDACERTITAKKTITVLAAPVAVFDEVDDMTISCDVAGFFTADSLGYTNEASNEVCEISGSVLGQLSGDYTECGGTLYVDYTFTDACERTITARKTVTVNPAPAAVFNGVMDMTISCDEAGSFEAGYLYYTNAYTSNPFGDSNGGSNEVCLIEGSVLGQLSGDYTECGGTLFVDWTYTDACDRTITAKKTITVEPAPMAEFDEVEDMTISCEDANSFEADALSYTNGASTEACLIAGIVEGEATPNYTECGGSITVNWTYTDDCGRTSNASQTITVLPAPMATFSHIMNASIPCEDLATYEPEFLSYTNGGTEACEISGSVQGEAQAFEGSCGTFEVDFTFTDDCGRTITAKQTITVIDETAPVLTGELPQGASNLDLCFDTRPEGPTEAEIAALFTDNCGNVNVTKTQSAPQEDDCSWAVMYRYEIQDDCGNFANPVKVFYNGGDQSAPLLTGTLPEGSTGLQCLSENPGAPSLDAIQEAYTDNCGTVIITPLEPVITGDDCGWTATYEYTVVDACENYAANIVIVNSGADNMAPVLEGEIPMGANSLNLCIDSDLEEPSEEDIAMLYSDNCSDVTVTKIEKVYGTDCEWIRVFEYIAEDACGNKSDIIKVNYMGGDTSAPVPTGECDNETMTISTEDGAVCPQEASISLNIGDEISAGDNSWTVAGISVAQMNGSLVPCFYDNCAGIDELTFRVIDKGVDAGDCSTTLTVTFEVEDNCENVSEPFLCTFIIIDDTAPVVACPEGQDFGLVAEAPIAFADKATYTDNCQADGETQDYTDVLTSVINEDTLTTEDFTLVRTFTASDGCDNTSTCDVVYNWTVVLTPENDDCVDATPIACGDSIMGSTEYASNEGSFNCAESNFSGSPGVWYVLEGTGDILNVVADTFGSDFDTKLAVFSGVCNDLGCITGNDDASFVNTQSEVFFQSEVGVDYYLYVTGYTFFGGSPSSGEYMLSVSCEVVEPATIVDCEGPGETVEVVQYSNNELLTWTYTSSTGDPLALDFSGDTEAGYDFIYVYDGLDDAAPLLGVFSGSLSETMVTSTGDSLFIVFDSDNVVSGFSFNVNVECGNGVVIVDCEGPGETVEVVQYSNNELLTWTYTSSTGDPLALDFSGDTEAGYDFIYVYDGLDDAAPLLGVFSGSLSETMVTSTGDSLFIVFDSDNVVSGFSFNVNVECGNGVVIVDCDGPGETVEVVEYSNYEFLTWTYTSSTGDPLLLDFSGETEDDYDFIYVYDGLDDSAPLIAELSGDLSQSFVTTQGASVHVVFDSDNSVSGFSFNVNVNCGFASWRQAQVVEEDVKIDFTAYPVPFDNVVNIAYSFEFETNVTIELFDTKGLQVFSDTNKNYVTGSNGSSTFDLSRYSSQMFYVKLTTSQGTVTKKIVSSGKK</sequence>
<dbReference type="Pfam" id="PF18962">
    <property type="entry name" value="Por_Secre_tail"/>
    <property type="match status" value="1"/>
</dbReference>
<dbReference type="CDD" id="cd00041">
    <property type="entry name" value="CUB"/>
    <property type="match status" value="3"/>
</dbReference>
<reference evidence="5 6" key="1">
    <citation type="submission" date="2019-08" db="EMBL/GenBank/DDBJ databases">
        <title>Genome of Psychroserpens burtonensis ACAM 167.</title>
        <authorList>
            <person name="Bowman J.P."/>
        </authorList>
    </citation>
    <scope>NUCLEOTIDE SEQUENCE [LARGE SCALE GENOMIC DNA]</scope>
    <source>
        <strain evidence="5 6">ACAM 167</strain>
    </source>
</reference>
<protein>
    <submittedName>
        <fullName evidence="5">T9SS type A sorting domain-containing protein</fullName>
    </submittedName>
</protein>
<dbReference type="InterPro" id="IPR000859">
    <property type="entry name" value="CUB_dom"/>
</dbReference>
<evidence type="ECO:0000256" key="2">
    <source>
        <dbReference type="ARBA" id="ARBA00022737"/>
    </source>
</evidence>
<name>A0A5C7BB88_9FLAO</name>
<keyword evidence="1" id="KW-0732">Signal</keyword>
<dbReference type="OrthoDB" id="599464at2"/>
<dbReference type="STRING" id="1123037.GCA_000425305_00537"/>
<dbReference type="Gene3D" id="2.60.120.290">
    <property type="entry name" value="Spermadhesin, CUB domain"/>
    <property type="match status" value="3"/>
</dbReference>
<dbReference type="EMBL" id="VOSB01000002">
    <property type="protein sequence ID" value="TXE19964.1"/>
    <property type="molecule type" value="Genomic_DNA"/>
</dbReference>
<feature type="domain" description="CUB" evidence="4">
    <location>
        <begin position="2273"/>
        <end position="2381"/>
    </location>
</feature>
<accession>A0A5C7BB88</accession>
<keyword evidence="3" id="KW-1015">Disulfide bond</keyword>
<comment type="caution">
    <text evidence="5">The sequence shown here is derived from an EMBL/GenBank/DDBJ whole genome shotgun (WGS) entry which is preliminary data.</text>
</comment>
<keyword evidence="6" id="KW-1185">Reference proteome</keyword>
<dbReference type="Proteomes" id="UP000321938">
    <property type="component" value="Unassembled WGS sequence"/>
</dbReference>
<organism evidence="5 6">
    <name type="scientific">Psychroserpens burtonensis</name>
    <dbReference type="NCBI Taxonomy" id="49278"/>
    <lineage>
        <taxon>Bacteria</taxon>
        <taxon>Pseudomonadati</taxon>
        <taxon>Bacteroidota</taxon>
        <taxon>Flavobacteriia</taxon>
        <taxon>Flavobacteriales</taxon>
        <taxon>Flavobacteriaceae</taxon>
        <taxon>Psychroserpens</taxon>
    </lineage>
</organism>
<proteinExistence type="predicted"/>
<dbReference type="Pfam" id="PF23237">
    <property type="entry name" value="HYR_4C"/>
    <property type="match status" value="1"/>
</dbReference>
<dbReference type="SUPFAM" id="SSF49854">
    <property type="entry name" value="Spermadhesin, CUB domain"/>
    <property type="match status" value="3"/>
</dbReference>
<dbReference type="PANTHER" id="PTHR24251">
    <property type="entry name" value="OVOCHYMASE-RELATED"/>
    <property type="match status" value="1"/>
</dbReference>
<evidence type="ECO:0000256" key="3">
    <source>
        <dbReference type="ARBA" id="ARBA00023157"/>
    </source>
</evidence>
<feature type="domain" description="CUB" evidence="4">
    <location>
        <begin position="2380"/>
        <end position="2496"/>
    </location>
</feature>
<dbReference type="PROSITE" id="PS01180">
    <property type="entry name" value="CUB"/>
    <property type="match status" value="3"/>
</dbReference>
<dbReference type="InterPro" id="IPR057078">
    <property type="entry name" value="HYR-4C"/>
</dbReference>
<keyword evidence="2" id="KW-0677">Repeat</keyword>